<sequence>MFRSNLIMALLCCTILASCNDSSSSGDSSEGIFSDQADTPGAPSVTPPSKVTIVRPPAPIPYAPAPFSLSNLGKDIYNGVFTGNGLLGTMTYLSSNNAS</sequence>
<organism evidence="3 4">
    <name type="scientific">Labrys neptuniae</name>
    <dbReference type="NCBI Taxonomy" id="376174"/>
    <lineage>
        <taxon>Bacteria</taxon>
        <taxon>Pseudomonadati</taxon>
        <taxon>Pseudomonadota</taxon>
        <taxon>Alphaproteobacteria</taxon>
        <taxon>Hyphomicrobiales</taxon>
        <taxon>Xanthobacteraceae</taxon>
        <taxon>Labrys</taxon>
    </lineage>
</organism>
<feature type="chain" id="PRO_5047341715" evidence="2">
    <location>
        <begin position="20"/>
        <end position="99"/>
    </location>
</feature>
<feature type="region of interest" description="Disordered" evidence="1">
    <location>
        <begin position="20"/>
        <end position="50"/>
    </location>
</feature>
<gene>
    <name evidence="3" type="ORF">ACETRX_36850</name>
</gene>
<reference evidence="3 4" key="1">
    <citation type="submission" date="2024-09" db="EMBL/GenBank/DDBJ databases">
        <title>Description of Labrys sedimenti sp. nov., isolated from a diclofenac-degrading enrichment culture, and genome-based reclassification of Labrys portucalensis as a later heterotypic synonym of Labrys neptuniae.</title>
        <authorList>
            <person name="Tancsics A."/>
            <person name="Csepanyi A."/>
        </authorList>
    </citation>
    <scope>NUCLEOTIDE SEQUENCE [LARGE SCALE GENOMIC DNA]</scope>
    <source>
        <strain evidence="3 4">LMG 23412</strain>
    </source>
</reference>
<feature type="non-terminal residue" evidence="3">
    <location>
        <position position="99"/>
    </location>
</feature>
<comment type="caution">
    <text evidence="3">The sequence shown here is derived from an EMBL/GenBank/DDBJ whole genome shotgun (WGS) entry which is preliminary data.</text>
</comment>
<keyword evidence="2" id="KW-0732">Signal</keyword>
<accession>A0ABV6ZSI4</accession>
<dbReference type="Proteomes" id="UP001595190">
    <property type="component" value="Unassembled WGS sequence"/>
</dbReference>
<dbReference type="PROSITE" id="PS51257">
    <property type="entry name" value="PROKAR_LIPOPROTEIN"/>
    <property type="match status" value="1"/>
</dbReference>
<evidence type="ECO:0000256" key="2">
    <source>
        <dbReference type="SAM" id="SignalP"/>
    </source>
</evidence>
<evidence type="ECO:0000256" key="1">
    <source>
        <dbReference type="SAM" id="MobiDB-lite"/>
    </source>
</evidence>
<evidence type="ECO:0000313" key="4">
    <source>
        <dbReference type="Proteomes" id="UP001595190"/>
    </source>
</evidence>
<dbReference type="EMBL" id="JBHGPK010000087">
    <property type="protein sequence ID" value="MFC2255140.1"/>
    <property type="molecule type" value="Genomic_DNA"/>
</dbReference>
<feature type="signal peptide" evidence="2">
    <location>
        <begin position="1"/>
        <end position="19"/>
    </location>
</feature>
<evidence type="ECO:0000313" key="3">
    <source>
        <dbReference type="EMBL" id="MFC2255140.1"/>
    </source>
</evidence>
<proteinExistence type="predicted"/>
<feature type="compositionally biased region" description="Low complexity" evidence="1">
    <location>
        <begin position="20"/>
        <end position="35"/>
    </location>
</feature>
<dbReference type="RefSeq" id="WP_394315702.1">
    <property type="nucleotide sequence ID" value="NZ_JBHGPK010000087.1"/>
</dbReference>
<protein>
    <submittedName>
        <fullName evidence="3">Uncharacterized protein</fullName>
    </submittedName>
</protein>
<name>A0ABV6ZSI4_9HYPH</name>